<accession>A0A7X1FU93</accession>
<dbReference type="RefSeq" id="WP_185665365.1">
    <property type="nucleotide sequence ID" value="NZ_JACLAW010000014.1"/>
</dbReference>
<proteinExistence type="predicted"/>
<dbReference type="Gene3D" id="3.40.50.10600">
    <property type="entry name" value="SpoIIaa-like domains"/>
    <property type="match status" value="2"/>
</dbReference>
<gene>
    <name evidence="1" type="ORF">H7F51_16235</name>
</gene>
<dbReference type="InterPro" id="IPR036513">
    <property type="entry name" value="STAS_dom_sf"/>
</dbReference>
<keyword evidence="2" id="KW-1185">Reference proteome</keyword>
<dbReference type="Pfam" id="PF11964">
    <property type="entry name" value="SpoIIAA-like"/>
    <property type="match status" value="2"/>
</dbReference>
<dbReference type="Proteomes" id="UP000566813">
    <property type="component" value="Unassembled WGS sequence"/>
</dbReference>
<evidence type="ECO:0000313" key="1">
    <source>
        <dbReference type="EMBL" id="MBC2667068.1"/>
    </source>
</evidence>
<dbReference type="EMBL" id="JACLAW010000014">
    <property type="protein sequence ID" value="MBC2667068.1"/>
    <property type="molecule type" value="Genomic_DNA"/>
</dbReference>
<comment type="caution">
    <text evidence="1">The sequence shown here is derived from an EMBL/GenBank/DDBJ whole genome shotgun (WGS) entry which is preliminary data.</text>
</comment>
<dbReference type="InterPro" id="IPR021866">
    <property type="entry name" value="SpoIIAA-like"/>
</dbReference>
<name>A0A7X1FU93_9SPHN</name>
<reference evidence="1 2" key="1">
    <citation type="submission" date="2020-08" db="EMBL/GenBank/DDBJ databases">
        <title>The genome sequence of type strain Novosphingobium flavum NBRC 111647.</title>
        <authorList>
            <person name="Liu Y."/>
        </authorList>
    </citation>
    <scope>NUCLEOTIDE SEQUENCE [LARGE SCALE GENOMIC DNA]</scope>
    <source>
        <strain evidence="1 2">NBRC 111647</strain>
    </source>
</reference>
<organism evidence="1 2">
    <name type="scientific">Novosphingobium flavum</name>
    <dbReference type="NCBI Taxonomy" id="1778672"/>
    <lineage>
        <taxon>Bacteria</taxon>
        <taxon>Pseudomonadati</taxon>
        <taxon>Pseudomonadota</taxon>
        <taxon>Alphaproteobacteria</taxon>
        <taxon>Sphingomonadales</taxon>
        <taxon>Sphingomonadaceae</taxon>
        <taxon>Novosphingobium</taxon>
    </lineage>
</organism>
<dbReference type="SUPFAM" id="SSF52091">
    <property type="entry name" value="SpoIIaa-like"/>
    <property type="match status" value="2"/>
</dbReference>
<dbReference type="AlphaFoldDB" id="A0A7X1FU93"/>
<protein>
    <submittedName>
        <fullName evidence="1">STAS/SEC14 domain-containing protein</fullName>
    </submittedName>
</protein>
<dbReference type="InterPro" id="IPR038396">
    <property type="entry name" value="SpoIIAA-like_sf"/>
</dbReference>
<sequence length="245" mass="26600">MLDIEFTPSNVAVLKPRGALSAADFTRLSEAIDQQTATAGAAPSLVIDAGQLPHWDSLDALGKHLRFVQDHHRLVRKVAVAGDNLALKTLPHVADLFIDAKIRRFPHAKLGDAIEWAGAEGDHPGGFDLIAGLPDDVIGLDVHGIITSQDYRDMLVPLVEERLKAHGKLKALAVLGPGFISYSEGAALDDLRLGFSHWNDFTRAAIVTDITWLRTATRLFAPLMKCEVKVFDMAGLDEAKAWISA</sequence>
<evidence type="ECO:0000313" key="2">
    <source>
        <dbReference type="Proteomes" id="UP000566813"/>
    </source>
</evidence>